<feature type="domain" description="HTH merR-type" evidence="2">
    <location>
        <begin position="1"/>
        <end position="69"/>
    </location>
</feature>
<dbReference type="CDD" id="cd04770">
    <property type="entry name" value="HTH_HMRTR"/>
    <property type="match status" value="1"/>
</dbReference>
<dbReference type="RefSeq" id="WP_100255716.1">
    <property type="nucleotide sequence ID" value="NZ_CP011797.1"/>
</dbReference>
<dbReference type="KEGG" id="rfo:REIFOR_00123"/>
<evidence type="ECO:0000313" key="4">
    <source>
        <dbReference type="Proteomes" id="UP000229757"/>
    </source>
</evidence>
<dbReference type="PANTHER" id="PTHR30204:SF92">
    <property type="entry name" value="HTH-TYPE TRANSCRIPTIONAL REGULATOR ZNTR"/>
    <property type="match status" value="1"/>
</dbReference>
<accession>A0A2K8KJV0</accession>
<dbReference type="SMART" id="SM00422">
    <property type="entry name" value="HTH_MERR"/>
    <property type="match status" value="1"/>
</dbReference>
<dbReference type="PRINTS" id="PR00040">
    <property type="entry name" value="HTHMERR"/>
</dbReference>
<protein>
    <submittedName>
        <fullName evidence="3">Zinc-responsive transcriptional regulator, MerR family</fullName>
    </submittedName>
</protein>
<dbReference type="GO" id="GO:0003677">
    <property type="term" value="F:DNA binding"/>
    <property type="evidence" value="ECO:0007669"/>
    <property type="project" value="UniProtKB-KW"/>
</dbReference>
<dbReference type="Gene3D" id="1.10.1660.10">
    <property type="match status" value="1"/>
</dbReference>
<dbReference type="PROSITE" id="PS50937">
    <property type="entry name" value="HTH_MERR_2"/>
    <property type="match status" value="1"/>
</dbReference>
<dbReference type="AlphaFoldDB" id="A0A2K8KJV0"/>
<dbReference type="NCBIfam" id="NF007069">
    <property type="entry name" value="PRK09514.1"/>
    <property type="match status" value="1"/>
</dbReference>
<dbReference type="Pfam" id="PF13411">
    <property type="entry name" value="MerR_1"/>
    <property type="match status" value="1"/>
</dbReference>
<dbReference type="SUPFAM" id="SSF46955">
    <property type="entry name" value="Putative DNA-binding domain"/>
    <property type="match status" value="1"/>
</dbReference>
<proteinExistence type="predicted"/>
<organism evidence="3 4">
    <name type="scientific">Reinekea forsetii</name>
    <dbReference type="NCBI Taxonomy" id="1336806"/>
    <lineage>
        <taxon>Bacteria</taxon>
        <taxon>Pseudomonadati</taxon>
        <taxon>Pseudomonadota</taxon>
        <taxon>Gammaproteobacteria</taxon>
        <taxon>Oceanospirillales</taxon>
        <taxon>Saccharospirillaceae</taxon>
        <taxon>Reinekea</taxon>
    </lineage>
</organism>
<reference evidence="3 4" key="1">
    <citation type="journal article" date="2017" name="Environ. Microbiol.">
        <title>Genomic and physiological analyses of 'Reinekea forsetii' reveal a versatile opportunistic lifestyle during spring algae blooms.</title>
        <authorList>
            <person name="Avci B."/>
            <person name="Hahnke R.L."/>
            <person name="Chafee M."/>
            <person name="Fischer T."/>
            <person name="Gruber-Vodicka H."/>
            <person name="Tegetmeyer H.E."/>
            <person name="Harder J."/>
            <person name="Fuchs B.M."/>
            <person name="Amann R.I."/>
            <person name="Teeling H."/>
        </authorList>
    </citation>
    <scope>NUCLEOTIDE SEQUENCE [LARGE SCALE GENOMIC DNA]</scope>
    <source>
        <strain evidence="3 4">Hel1_31_D35</strain>
    </source>
</reference>
<evidence type="ECO:0000259" key="2">
    <source>
        <dbReference type="PROSITE" id="PS50937"/>
    </source>
</evidence>
<dbReference type="InterPro" id="IPR009061">
    <property type="entry name" value="DNA-bd_dom_put_sf"/>
</dbReference>
<dbReference type="PANTHER" id="PTHR30204">
    <property type="entry name" value="REDOX-CYCLING DRUG-SENSING TRANSCRIPTIONAL ACTIVATOR SOXR"/>
    <property type="match status" value="1"/>
</dbReference>
<dbReference type="InterPro" id="IPR047057">
    <property type="entry name" value="MerR_fam"/>
</dbReference>
<dbReference type="Proteomes" id="UP000229757">
    <property type="component" value="Chromosome"/>
</dbReference>
<dbReference type="EMBL" id="CP011797">
    <property type="protein sequence ID" value="ATX75300.1"/>
    <property type="molecule type" value="Genomic_DNA"/>
</dbReference>
<evidence type="ECO:0000313" key="3">
    <source>
        <dbReference type="EMBL" id="ATX75300.1"/>
    </source>
</evidence>
<keyword evidence="1" id="KW-0238">DNA-binding</keyword>
<gene>
    <name evidence="3" type="ORF">REIFOR_00123</name>
</gene>
<dbReference type="PROSITE" id="PS00552">
    <property type="entry name" value="HTH_MERR_1"/>
    <property type="match status" value="1"/>
</dbReference>
<sequence length="135" mass="15047">MKIGELAKKSGLSAHTLRFYEKSGLLRATTRTQSNYRLYSQGDLDTAVFIRRAREIGFNLDEVGVFLSIRSDLSAHVCAEAKSLADRKIEEVTHKRDQLTQMLSALHKLSNACCGGSESAEYCTIIEALDQPQDH</sequence>
<dbReference type="GO" id="GO:0003700">
    <property type="term" value="F:DNA-binding transcription factor activity"/>
    <property type="evidence" value="ECO:0007669"/>
    <property type="project" value="InterPro"/>
</dbReference>
<keyword evidence="4" id="KW-1185">Reference proteome</keyword>
<dbReference type="InterPro" id="IPR000551">
    <property type="entry name" value="MerR-type_HTH_dom"/>
</dbReference>
<evidence type="ECO:0000256" key="1">
    <source>
        <dbReference type="ARBA" id="ARBA00023125"/>
    </source>
</evidence>
<dbReference type="OrthoDB" id="9808480at2"/>
<name>A0A2K8KJV0_9GAMM</name>